<dbReference type="Proteomes" id="UP000824260">
    <property type="component" value="Unassembled WGS sequence"/>
</dbReference>
<dbReference type="PANTHER" id="PTHR43445">
    <property type="entry name" value="UDP-N-ACETYLMURAMATE--L-ALANINE LIGASE-RELATED"/>
    <property type="match status" value="1"/>
</dbReference>
<protein>
    <submittedName>
        <fullName evidence="2">Poly-gamma-glutamate synthase PgsB</fullName>
    </submittedName>
</protein>
<dbReference type="InterPro" id="IPR008337">
    <property type="entry name" value="Capsule_biosynth_CapB"/>
</dbReference>
<reference evidence="2" key="1">
    <citation type="submission" date="2020-10" db="EMBL/GenBank/DDBJ databases">
        <authorList>
            <person name="Gilroy R."/>
        </authorList>
    </citation>
    <scope>NUCLEOTIDE SEQUENCE</scope>
    <source>
        <strain evidence="2">ChiSjej6B24-2974</strain>
    </source>
</reference>
<dbReference type="Pfam" id="PF08245">
    <property type="entry name" value="Mur_ligase_M"/>
    <property type="match status" value="1"/>
</dbReference>
<dbReference type="NCBIfam" id="TIGR04012">
    <property type="entry name" value="poly_gGlu_PgsB"/>
    <property type="match status" value="1"/>
</dbReference>
<proteinExistence type="predicted"/>
<dbReference type="InterPro" id="IPR050061">
    <property type="entry name" value="MurCDEF_pg_biosynth"/>
</dbReference>
<evidence type="ECO:0000313" key="3">
    <source>
        <dbReference type="Proteomes" id="UP000824260"/>
    </source>
</evidence>
<dbReference type="GO" id="GO:0016881">
    <property type="term" value="F:acid-amino acid ligase activity"/>
    <property type="evidence" value="ECO:0007669"/>
    <property type="project" value="InterPro"/>
</dbReference>
<dbReference type="InterPro" id="IPR036565">
    <property type="entry name" value="Mur-like_cat_sf"/>
</dbReference>
<dbReference type="EMBL" id="DVFZ01000046">
    <property type="protein sequence ID" value="HIQ82326.1"/>
    <property type="molecule type" value="Genomic_DNA"/>
</dbReference>
<dbReference type="AlphaFoldDB" id="A0A9D1CW20"/>
<feature type="domain" description="Mur ligase central" evidence="1">
    <location>
        <begin position="40"/>
        <end position="158"/>
    </location>
</feature>
<evidence type="ECO:0000259" key="1">
    <source>
        <dbReference type="Pfam" id="PF08245"/>
    </source>
</evidence>
<dbReference type="GO" id="GO:0005524">
    <property type="term" value="F:ATP binding"/>
    <property type="evidence" value="ECO:0007669"/>
    <property type="project" value="InterPro"/>
</dbReference>
<evidence type="ECO:0000313" key="2">
    <source>
        <dbReference type="EMBL" id="HIQ82326.1"/>
    </source>
</evidence>
<dbReference type="SUPFAM" id="SSF53623">
    <property type="entry name" value="MurD-like peptide ligases, catalytic domain"/>
    <property type="match status" value="1"/>
</dbReference>
<dbReference type="GO" id="GO:0016020">
    <property type="term" value="C:membrane"/>
    <property type="evidence" value="ECO:0007669"/>
    <property type="project" value="InterPro"/>
</dbReference>
<dbReference type="GO" id="GO:0045227">
    <property type="term" value="P:capsule polysaccharide biosynthetic process"/>
    <property type="evidence" value="ECO:0007669"/>
    <property type="project" value="InterPro"/>
</dbReference>
<dbReference type="Gene3D" id="3.40.1190.10">
    <property type="entry name" value="Mur-like, catalytic domain"/>
    <property type="match status" value="1"/>
</dbReference>
<name>A0A9D1CW20_9FIRM</name>
<gene>
    <name evidence="2" type="primary">pgsB</name>
    <name evidence="2" type="ORF">IAA52_04415</name>
</gene>
<comment type="caution">
    <text evidence="2">The sequence shown here is derived from an EMBL/GenBank/DDBJ whole genome shotgun (WGS) entry which is preliminary data.</text>
</comment>
<dbReference type="PANTHER" id="PTHR43445:SF1">
    <property type="entry name" value="PGA SYNTHASE CAPB"/>
    <property type="match status" value="1"/>
</dbReference>
<accession>A0A9D1CW20</accession>
<dbReference type="InterPro" id="IPR013221">
    <property type="entry name" value="Mur_ligase_cen"/>
</dbReference>
<sequence>MKNLAVIVILSASALLLLAGVAEKILHRRALRAIPVRILVNGTRGKTSVTRLLAAILREAGMRTWAKTTGTQAAWILPDGSEQEYRKNRPVNIREQIPFFRRAAQDGAQAAVVECMALHPENQRMMAEEFVRPTIVVLTNARVDHVCEIGSTIEETAETLALSIPAGARVVADEACFDAYAPERISSLAEEIDEDYLKSFPYPMFADNARQALCVARLLGIPRETALRGMRAARPDVGMCGPFQVGKCTIVNAFAANDPDSSRAALEKALEQEGLAGAPLWVLFNNRADRGFRAAEFVPLMRELAARGAQVRVTGERAAAVARYFARHAQAPAARLEKAPLAWLEERGAARCAVLCLGNIRGAGRETIEALLAREDGASGMSA</sequence>
<reference evidence="2" key="2">
    <citation type="journal article" date="2021" name="PeerJ">
        <title>Extensive microbial diversity within the chicken gut microbiome revealed by metagenomics and culture.</title>
        <authorList>
            <person name="Gilroy R."/>
            <person name="Ravi A."/>
            <person name="Getino M."/>
            <person name="Pursley I."/>
            <person name="Horton D.L."/>
            <person name="Alikhan N.F."/>
            <person name="Baker D."/>
            <person name="Gharbi K."/>
            <person name="Hall N."/>
            <person name="Watson M."/>
            <person name="Adriaenssens E.M."/>
            <person name="Foster-Nyarko E."/>
            <person name="Jarju S."/>
            <person name="Secka A."/>
            <person name="Antonio M."/>
            <person name="Oren A."/>
            <person name="Chaudhuri R.R."/>
            <person name="La Ragione R."/>
            <person name="Hildebrand F."/>
            <person name="Pallen M.J."/>
        </authorList>
    </citation>
    <scope>NUCLEOTIDE SEQUENCE</scope>
    <source>
        <strain evidence="2">ChiSjej6B24-2974</strain>
    </source>
</reference>
<organism evidence="2 3">
    <name type="scientific">Candidatus Pullichristensenella stercorigallinarum</name>
    <dbReference type="NCBI Taxonomy" id="2840909"/>
    <lineage>
        <taxon>Bacteria</taxon>
        <taxon>Bacillati</taxon>
        <taxon>Bacillota</taxon>
        <taxon>Clostridia</taxon>
        <taxon>Candidatus Pullichristensenella</taxon>
    </lineage>
</organism>
<dbReference type="PRINTS" id="PR01758">
    <property type="entry name" value="CAPSULEPROTB"/>
</dbReference>